<dbReference type="RefSeq" id="WP_214622011.1">
    <property type="nucleotide sequence ID" value="NZ_JAHGAW010000003.1"/>
</dbReference>
<dbReference type="Proteomes" id="UP001138757">
    <property type="component" value="Unassembled WGS sequence"/>
</dbReference>
<dbReference type="InterPro" id="IPR051610">
    <property type="entry name" value="GPI/OXD"/>
</dbReference>
<accession>A0A9X1DA83</accession>
<evidence type="ECO:0000313" key="3">
    <source>
        <dbReference type="EMBL" id="MBT2186251.1"/>
    </source>
</evidence>
<gene>
    <name evidence="3" type="ORF">KK488_04755</name>
</gene>
<evidence type="ECO:0000259" key="2">
    <source>
        <dbReference type="Pfam" id="PF07883"/>
    </source>
</evidence>
<dbReference type="Gene3D" id="2.60.120.10">
    <property type="entry name" value="Jelly Rolls"/>
    <property type="match status" value="1"/>
</dbReference>
<dbReference type="SUPFAM" id="SSF51182">
    <property type="entry name" value="RmlC-like cupins"/>
    <property type="match status" value="1"/>
</dbReference>
<reference evidence="3" key="1">
    <citation type="submission" date="2021-05" db="EMBL/GenBank/DDBJ databases">
        <title>Genome of Sphingobium sp. strain.</title>
        <authorList>
            <person name="Fan R."/>
        </authorList>
    </citation>
    <scope>NUCLEOTIDE SEQUENCE</scope>
    <source>
        <strain evidence="3">H33</strain>
    </source>
</reference>
<dbReference type="PANTHER" id="PTHR35848">
    <property type="entry name" value="OXALATE-BINDING PROTEIN"/>
    <property type="match status" value="1"/>
</dbReference>
<comment type="caution">
    <text evidence="3">The sequence shown here is derived from an EMBL/GenBank/DDBJ whole genome shotgun (WGS) entry which is preliminary data.</text>
</comment>
<protein>
    <submittedName>
        <fullName evidence="3">Cupin domain-containing protein</fullName>
    </submittedName>
</protein>
<dbReference type="InterPro" id="IPR013096">
    <property type="entry name" value="Cupin_2"/>
</dbReference>
<sequence length="152" mass="16471">MPKIDIEAAELHNRTGYQAPFDAPVAGRWQRRLGAVAGLTDLGASLVTLKPGAWSSQRHWHRGEDEFLVMLSGEAVLIEDEGETILRAGDCAAWAKGVENGHHLVNRSEADCSFVALSAGDNLAGGAYSDIDMIWTEQGYHRKDGTPYPPKG</sequence>
<organism evidence="3 4">
    <name type="scientific">Sphingobium nicotianae</name>
    <dbReference type="NCBI Taxonomy" id="2782607"/>
    <lineage>
        <taxon>Bacteria</taxon>
        <taxon>Pseudomonadati</taxon>
        <taxon>Pseudomonadota</taxon>
        <taxon>Alphaproteobacteria</taxon>
        <taxon>Sphingomonadales</taxon>
        <taxon>Sphingomonadaceae</taxon>
        <taxon>Sphingobium</taxon>
    </lineage>
</organism>
<evidence type="ECO:0000313" key="4">
    <source>
        <dbReference type="Proteomes" id="UP001138757"/>
    </source>
</evidence>
<dbReference type="PANTHER" id="PTHR35848:SF9">
    <property type="entry name" value="SLL1358 PROTEIN"/>
    <property type="match status" value="1"/>
</dbReference>
<name>A0A9X1DA83_9SPHN</name>
<keyword evidence="4" id="KW-1185">Reference proteome</keyword>
<dbReference type="AlphaFoldDB" id="A0A9X1DA83"/>
<proteinExistence type="predicted"/>
<evidence type="ECO:0000256" key="1">
    <source>
        <dbReference type="ARBA" id="ARBA00022723"/>
    </source>
</evidence>
<dbReference type="CDD" id="cd02224">
    <property type="entry name" value="cupin_SPO2919-like"/>
    <property type="match status" value="1"/>
</dbReference>
<keyword evidence="1" id="KW-0479">Metal-binding</keyword>
<dbReference type="GO" id="GO:0046872">
    <property type="term" value="F:metal ion binding"/>
    <property type="evidence" value="ECO:0007669"/>
    <property type="project" value="UniProtKB-KW"/>
</dbReference>
<dbReference type="Pfam" id="PF07883">
    <property type="entry name" value="Cupin_2"/>
    <property type="match status" value="1"/>
</dbReference>
<dbReference type="EMBL" id="JAHGAW010000003">
    <property type="protein sequence ID" value="MBT2186251.1"/>
    <property type="molecule type" value="Genomic_DNA"/>
</dbReference>
<feature type="domain" description="Cupin type-2" evidence="2">
    <location>
        <begin position="46"/>
        <end position="116"/>
    </location>
</feature>
<dbReference type="InterPro" id="IPR011051">
    <property type="entry name" value="RmlC_Cupin_sf"/>
</dbReference>
<dbReference type="InterPro" id="IPR014710">
    <property type="entry name" value="RmlC-like_jellyroll"/>
</dbReference>